<reference evidence="1" key="1">
    <citation type="submission" date="2020-06" db="EMBL/GenBank/DDBJ databases">
        <title>WGS assembly of Ceratodon purpureus strain R40.</title>
        <authorList>
            <person name="Carey S.B."/>
            <person name="Jenkins J."/>
            <person name="Shu S."/>
            <person name="Lovell J.T."/>
            <person name="Sreedasyam A."/>
            <person name="Maumus F."/>
            <person name="Tiley G.P."/>
            <person name="Fernandez-Pozo N."/>
            <person name="Barry K."/>
            <person name="Chen C."/>
            <person name="Wang M."/>
            <person name="Lipzen A."/>
            <person name="Daum C."/>
            <person name="Saski C.A."/>
            <person name="Payton A.C."/>
            <person name="Mcbreen J.C."/>
            <person name="Conrad R.E."/>
            <person name="Kollar L.M."/>
            <person name="Olsson S."/>
            <person name="Huttunen S."/>
            <person name="Landis J.B."/>
            <person name="Wickett N.J."/>
            <person name="Johnson M.G."/>
            <person name="Rensing S.A."/>
            <person name="Grimwood J."/>
            <person name="Schmutz J."/>
            <person name="Mcdaniel S.F."/>
        </authorList>
    </citation>
    <scope>NUCLEOTIDE SEQUENCE</scope>
    <source>
        <strain evidence="1">R40</strain>
    </source>
</reference>
<protein>
    <submittedName>
        <fullName evidence="1">Uncharacterized protein</fullName>
    </submittedName>
</protein>
<name>A0A8T0I3P5_CERPU</name>
<evidence type="ECO:0000313" key="1">
    <source>
        <dbReference type="EMBL" id="KAG0577411.1"/>
    </source>
</evidence>
<sequence length="111" mass="12939">MPCLESYVFRFIAMASSWNEFVLLVQTETICCGCFAMEVQEELWLLNFILLRFLEINKLSVTELRNVFSIFRVFNGFRNRYVGPTFGQVMLEIEVRDLINCTENLIAPLLG</sequence>
<proteinExistence type="predicted"/>
<gene>
    <name evidence="1" type="ORF">KC19_5G154500</name>
</gene>
<accession>A0A8T0I3P5</accession>
<evidence type="ECO:0000313" key="2">
    <source>
        <dbReference type="Proteomes" id="UP000822688"/>
    </source>
</evidence>
<dbReference type="EMBL" id="CM026425">
    <property type="protein sequence ID" value="KAG0577411.1"/>
    <property type="molecule type" value="Genomic_DNA"/>
</dbReference>
<dbReference type="AlphaFoldDB" id="A0A8T0I3P5"/>
<keyword evidence="2" id="KW-1185">Reference proteome</keyword>
<organism evidence="1 2">
    <name type="scientific">Ceratodon purpureus</name>
    <name type="common">Fire moss</name>
    <name type="synonym">Dicranum purpureum</name>
    <dbReference type="NCBI Taxonomy" id="3225"/>
    <lineage>
        <taxon>Eukaryota</taxon>
        <taxon>Viridiplantae</taxon>
        <taxon>Streptophyta</taxon>
        <taxon>Embryophyta</taxon>
        <taxon>Bryophyta</taxon>
        <taxon>Bryophytina</taxon>
        <taxon>Bryopsida</taxon>
        <taxon>Dicranidae</taxon>
        <taxon>Pseudoditrichales</taxon>
        <taxon>Ditrichaceae</taxon>
        <taxon>Ceratodon</taxon>
    </lineage>
</organism>
<comment type="caution">
    <text evidence="1">The sequence shown here is derived from an EMBL/GenBank/DDBJ whole genome shotgun (WGS) entry which is preliminary data.</text>
</comment>
<dbReference type="Proteomes" id="UP000822688">
    <property type="component" value="Chromosome 5"/>
</dbReference>